<reference evidence="10 11" key="1">
    <citation type="submission" date="2015-05" db="EMBL/GenBank/DDBJ databases">
        <authorList>
            <person name="Fogelqvist Johan"/>
        </authorList>
    </citation>
    <scope>NUCLEOTIDE SEQUENCE [LARGE SCALE GENOMIC DNA]</scope>
    <source>
        <strain evidence="8">VL1</strain>
        <strain evidence="9">VL2</strain>
    </source>
</reference>
<dbReference type="EMBL" id="CVQH01023851">
    <property type="protein sequence ID" value="CRK36016.1"/>
    <property type="molecule type" value="Genomic_DNA"/>
</dbReference>
<dbReference type="InterPro" id="IPR013083">
    <property type="entry name" value="Znf_RING/FYVE/PHD"/>
</dbReference>
<dbReference type="Gene3D" id="3.30.40.10">
    <property type="entry name" value="Zinc/RING finger domain, C3HC4 (zinc finger)"/>
    <property type="match status" value="1"/>
</dbReference>
<dbReference type="InterPro" id="IPR001841">
    <property type="entry name" value="Znf_RING"/>
</dbReference>
<dbReference type="GO" id="GO:0005737">
    <property type="term" value="C:cytoplasm"/>
    <property type="evidence" value="ECO:0007669"/>
    <property type="project" value="UniProtKB-SubCell"/>
</dbReference>
<dbReference type="GO" id="GO:0045944">
    <property type="term" value="P:positive regulation of transcription by RNA polymerase II"/>
    <property type="evidence" value="ECO:0007669"/>
    <property type="project" value="TreeGrafter"/>
</dbReference>
<evidence type="ECO:0000256" key="4">
    <source>
        <dbReference type="ARBA" id="ARBA00022771"/>
    </source>
</evidence>
<dbReference type="SUPFAM" id="SSF57850">
    <property type="entry name" value="RING/U-box"/>
    <property type="match status" value="1"/>
</dbReference>
<dbReference type="Proteomes" id="UP000045706">
    <property type="component" value="Unassembled WGS sequence"/>
</dbReference>
<evidence type="ECO:0000313" key="11">
    <source>
        <dbReference type="Proteomes" id="UP000045706"/>
    </source>
</evidence>
<dbReference type="InterPro" id="IPR017907">
    <property type="entry name" value="Znf_RING_CS"/>
</dbReference>
<evidence type="ECO:0000256" key="2">
    <source>
        <dbReference type="ARBA" id="ARBA00022490"/>
    </source>
</evidence>
<evidence type="ECO:0000313" key="8">
    <source>
        <dbReference type="EMBL" id="CRK36016.1"/>
    </source>
</evidence>
<proteinExistence type="predicted"/>
<dbReference type="PROSITE" id="PS00518">
    <property type="entry name" value="ZF_RING_1"/>
    <property type="match status" value="1"/>
</dbReference>
<keyword evidence="5" id="KW-0862">Zinc</keyword>
<dbReference type="InterPro" id="IPR018957">
    <property type="entry name" value="Znf_C3HC4_RING-type"/>
</dbReference>
<evidence type="ECO:0000313" key="9">
    <source>
        <dbReference type="EMBL" id="CRK47795.1"/>
    </source>
</evidence>
<comment type="subcellular location">
    <subcellularLocation>
        <location evidence="1">Cytoplasm</location>
    </subcellularLocation>
</comment>
<evidence type="ECO:0000256" key="6">
    <source>
        <dbReference type="PROSITE-ProRule" id="PRU00175"/>
    </source>
</evidence>
<keyword evidence="2" id="KW-0963">Cytoplasm</keyword>
<dbReference type="PANTHER" id="PTHR12983:SF9">
    <property type="entry name" value="E3 UBIQUITIN-PROTEIN LIGASE RNF10"/>
    <property type="match status" value="1"/>
</dbReference>
<evidence type="ECO:0000256" key="3">
    <source>
        <dbReference type="ARBA" id="ARBA00022723"/>
    </source>
</evidence>
<dbReference type="Pfam" id="PF00097">
    <property type="entry name" value="zf-C3HC4"/>
    <property type="match status" value="1"/>
</dbReference>
<dbReference type="STRING" id="100787.A0A0G4MP51"/>
<keyword evidence="4 6" id="KW-0863">Zinc-finger</keyword>
<evidence type="ECO:0000259" key="7">
    <source>
        <dbReference type="PROSITE" id="PS50089"/>
    </source>
</evidence>
<organism evidence="8 10">
    <name type="scientific">Verticillium longisporum</name>
    <name type="common">Verticillium dahliae var. longisporum</name>
    <dbReference type="NCBI Taxonomy" id="100787"/>
    <lineage>
        <taxon>Eukaryota</taxon>
        <taxon>Fungi</taxon>
        <taxon>Dikarya</taxon>
        <taxon>Ascomycota</taxon>
        <taxon>Pezizomycotina</taxon>
        <taxon>Sordariomycetes</taxon>
        <taxon>Hypocreomycetidae</taxon>
        <taxon>Glomerellales</taxon>
        <taxon>Plectosphaerellaceae</taxon>
        <taxon>Verticillium</taxon>
    </lineage>
</organism>
<evidence type="ECO:0000313" key="10">
    <source>
        <dbReference type="Proteomes" id="UP000044602"/>
    </source>
</evidence>
<dbReference type="GO" id="GO:0008270">
    <property type="term" value="F:zinc ion binding"/>
    <property type="evidence" value="ECO:0007669"/>
    <property type="project" value="UniProtKB-KW"/>
</dbReference>
<dbReference type="GO" id="GO:0000976">
    <property type="term" value="F:transcription cis-regulatory region binding"/>
    <property type="evidence" value="ECO:0007669"/>
    <property type="project" value="TreeGrafter"/>
</dbReference>
<dbReference type="PROSITE" id="PS50089">
    <property type="entry name" value="ZF_RING_2"/>
    <property type="match status" value="1"/>
</dbReference>
<keyword evidence="3" id="KW-0479">Metal-binding</keyword>
<evidence type="ECO:0000256" key="1">
    <source>
        <dbReference type="ARBA" id="ARBA00004496"/>
    </source>
</evidence>
<feature type="non-terminal residue" evidence="8">
    <location>
        <position position="101"/>
    </location>
</feature>
<keyword evidence="10" id="KW-1185">Reference proteome</keyword>
<dbReference type="SMART" id="SM00184">
    <property type="entry name" value="RING"/>
    <property type="match status" value="1"/>
</dbReference>
<feature type="non-terminal residue" evidence="8">
    <location>
        <position position="1"/>
    </location>
</feature>
<dbReference type="EMBL" id="CVQI01036943">
    <property type="protein sequence ID" value="CRK47795.1"/>
    <property type="molecule type" value="Genomic_DNA"/>
</dbReference>
<protein>
    <recommendedName>
        <fullName evidence="7">RING-type domain-containing protein</fullName>
    </recommendedName>
</protein>
<feature type="domain" description="RING-type" evidence="7">
    <location>
        <begin position="49"/>
        <end position="99"/>
    </location>
</feature>
<dbReference type="Proteomes" id="UP000044602">
    <property type="component" value="Unassembled WGS sequence"/>
</dbReference>
<gene>
    <name evidence="8" type="ORF">BN1708_019888</name>
    <name evidence="9" type="ORF">BN1723_020391</name>
</gene>
<name>A0A0G4MP51_VERLO</name>
<sequence length="101" mass="11162">KARYVHANYRFVVSPEGSYATQAVDADEHLQWGDVLQILASAESQATSCPICLSEPVAPRMAKCGHIFCLPCLIRFMSASDDDAKNNRGARWKKCPICEDS</sequence>
<dbReference type="PANTHER" id="PTHR12983">
    <property type="entry name" value="RING FINGER 10 FAMILY MEMBER"/>
    <property type="match status" value="1"/>
</dbReference>
<evidence type="ECO:0000256" key="5">
    <source>
        <dbReference type="ARBA" id="ARBA00022833"/>
    </source>
</evidence>
<accession>A0A0G4MP51</accession>
<dbReference type="AlphaFoldDB" id="A0A0G4MP51"/>
<dbReference type="InterPro" id="IPR039739">
    <property type="entry name" value="MAG2/RNF10"/>
</dbReference>